<reference evidence="1" key="1">
    <citation type="submission" date="2020-08" db="EMBL/GenBank/DDBJ databases">
        <title>Genome public.</title>
        <authorList>
            <person name="Liu C."/>
            <person name="Sun Q."/>
        </authorList>
    </citation>
    <scope>NUCLEOTIDE SEQUENCE</scope>
    <source>
        <strain evidence="1">N12</strain>
    </source>
</reference>
<gene>
    <name evidence="1" type="ORF">H8744_11230</name>
</gene>
<comment type="caution">
    <text evidence="1">The sequence shown here is derived from an EMBL/GenBank/DDBJ whole genome shotgun (WGS) entry which is preliminary data.</text>
</comment>
<organism evidence="1 2">
    <name type="scientific">Jilunia laotingensis</name>
    <dbReference type="NCBI Taxonomy" id="2763675"/>
    <lineage>
        <taxon>Bacteria</taxon>
        <taxon>Pseudomonadati</taxon>
        <taxon>Bacteroidota</taxon>
        <taxon>Bacteroidia</taxon>
        <taxon>Bacteroidales</taxon>
        <taxon>Bacteroidaceae</taxon>
        <taxon>Jilunia</taxon>
    </lineage>
</organism>
<name>A0A926F8E8_9BACT</name>
<protein>
    <submittedName>
        <fullName evidence="1">Uncharacterized protein</fullName>
    </submittedName>
</protein>
<evidence type="ECO:0000313" key="1">
    <source>
        <dbReference type="EMBL" id="MBC8593809.1"/>
    </source>
</evidence>
<accession>A0A926F8E8</accession>
<dbReference type="RefSeq" id="WP_262434916.1">
    <property type="nucleotide sequence ID" value="NZ_JACRTF010000001.1"/>
</dbReference>
<dbReference type="AlphaFoldDB" id="A0A926F8E8"/>
<evidence type="ECO:0000313" key="2">
    <source>
        <dbReference type="Proteomes" id="UP000651085"/>
    </source>
</evidence>
<sequence>MKVQKPMTDKLEVLSLMILLIAFVGHSNAQVETKTDMKPEIAKMEELITEELEIYEIKKKIQ</sequence>
<proteinExistence type="predicted"/>
<dbReference type="EMBL" id="JACRTF010000001">
    <property type="protein sequence ID" value="MBC8593809.1"/>
    <property type="molecule type" value="Genomic_DNA"/>
</dbReference>
<keyword evidence="2" id="KW-1185">Reference proteome</keyword>
<dbReference type="Proteomes" id="UP000651085">
    <property type="component" value="Unassembled WGS sequence"/>
</dbReference>